<comment type="caution">
    <text evidence="2">The sequence shown here is derived from an EMBL/GenBank/DDBJ whole genome shotgun (WGS) entry which is preliminary data.</text>
</comment>
<protein>
    <submittedName>
        <fullName evidence="2">Uncharacterized protein</fullName>
    </submittedName>
</protein>
<reference evidence="2" key="1">
    <citation type="journal article" date="2023" name="Science">
        <title>Genome structures resolve the early diversification of teleost fishes.</title>
        <authorList>
            <person name="Parey E."/>
            <person name="Louis A."/>
            <person name="Montfort J."/>
            <person name="Bouchez O."/>
            <person name="Roques C."/>
            <person name="Iampietro C."/>
            <person name="Lluch J."/>
            <person name="Castinel A."/>
            <person name="Donnadieu C."/>
            <person name="Desvignes T."/>
            <person name="Floi Bucao C."/>
            <person name="Jouanno E."/>
            <person name="Wen M."/>
            <person name="Mejri S."/>
            <person name="Dirks R."/>
            <person name="Jansen H."/>
            <person name="Henkel C."/>
            <person name="Chen W.J."/>
            <person name="Zahm M."/>
            <person name="Cabau C."/>
            <person name="Klopp C."/>
            <person name="Thompson A.W."/>
            <person name="Robinson-Rechavi M."/>
            <person name="Braasch I."/>
            <person name="Lecointre G."/>
            <person name="Bobe J."/>
            <person name="Postlethwait J.H."/>
            <person name="Berthelot C."/>
            <person name="Roest Crollius H."/>
            <person name="Guiguen Y."/>
        </authorList>
    </citation>
    <scope>NUCLEOTIDE SEQUENCE</scope>
    <source>
        <strain evidence="2">WJC10195</strain>
    </source>
</reference>
<feature type="compositionally biased region" description="Basic and acidic residues" evidence="1">
    <location>
        <begin position="31"/>
        <end position="42"/>
    </location>
</feature>
<name>A0A9Q1FXL0_SYNKA</name>
<evidence type="ECO:0000313" key="3">
    <source>
        <dbReference type="Proteomes" id="UP001152622"/>
    </source>
</evidence>
<gene>
    <name evidence="2" type="ORF">SKAU_G00091280</name>
</gene>
<dbReference type="Proteomes" id="UP001152622">
    <property type="component" value="Chromosome 3"/>
</dbReference>
<organism evidence="2 3">
    <name type="scientific">Synaphobranchus kaupii</name>
    <name type="common">Kaup's arrowtooth eel</name>
    <dbReference type="NCBI Taxonomy" id="118154"/>
    <lineage>
        <taxon>Eukaryota</taxon>
        <taxon>Metazoa</taxon>
        <taxon>Chordata</taxon>
        <taxon>Craniata</taxon>
        <taxon>Vertebrata</taxon>
        <taxon>Euteleostomi</taxon>
        <taxon>Actinopterygii</taxon>
        <taxon>Neopterygii</taxon>
        <taxon>Teleostei</taxon>
        <taxon>Anguilliformes</taxon>
        <taxon>Synaphobranchidae</taxon>
        <taxon>Synaphobranchus</taxon>
    </lineage>
</organism>
<dbReference type="EMBL" id="JAINUF010000003">
    <property type="protein sequence ID" value="KAJ8369100.1"/>
    <property type="molecule type" value="Genomic_DNA"/>
</dbReference>
<accession>A0A9Q1FXL0</accession>
<keyword evidence="3" id="KW-1185">Reference proteome</keyword>
<evidence type="ECO:0000256" key="1">
    <source>
        <dbReference type="SAM" id="MobiDB-lite"/>
    </source>
</evidence>
<proteinExistence type="predicted"/>
<evidence type="ECO:0000313" key="2">
    <source>
        <dbReference type="EMBL" id="KAJ8369100.1"/>
    </source>
</evidence>
<dbReference type="AlphaFoldDB" id="A0A9Q1FXL0"/>
<feature type="region of interest" description="Disordered" evidence="1">
    <location>
        <begin position="14"/>
        <end position="50"/>
    </location>
</feature>
<sequence length="175" mass="19440">MAVAKPECREDCGIAPELASTAATRSARQVRTRDPSEHKQAERSGASFRSERRWNGDLWPSYASGVMQYFRNRRQMKADYSANYFQGQDYTPRLLLARSPSDASARPTGLAQANVLPVEKRQEEWPIKDTHVTSTTDSANAYGDLRGGGAAENGASVRNTGWPLEEMLFRDALQA</sequence>